<dbReference type="AlphaFoldDB" id="A0A1R3KLB2"/>
<dbReference type="EMBL" id="AWWV01004148">
    <property type="protein sequence ID" value="OMP07867.1"/>
    <property type="molecule type" value="Genomic_DNA"/>
</dbReference>
<keyword evidence="2" id="KW-1185">Reference proteome</keyword>
<evidence type="ECO:0008006" key="3">
    <source>
        <dbReference type="Google" id="ProtNLM"/>
    </source>
</evidence>
<sequence>MIRRVAAGHEVKNDGAKEYRSVIGALQHLSITRPGISFAANKLAQFINQPTDVHWQALKRVLRYLKCTLSTGLFLRKSTTSCRTSSTSCSNSSSSLYAYTYTDWAGDTSDCKSTSAYFVYLNGNLISWKCNKQKMLPDPQLKPNTGPLPVLRQNSLGLKI</sequence>
<dbReference type="STRING" id="210143.A0A1R3KLB2"/>
<organism evidence="1 2">
    <name type="scientific">Corchorus capsularis</name>
    <name type="common">Jute</name>
    <dbReference type="NCBI Taxonomy" id="210143"/>
    <lineage>
        <taxon>Eukaryota</taxon>
        <taxon>Viridiplantae</taxon>
        <taxon>Streptophyta</taxon>
        <taxon>Embryophyta</taxon>
        <taxon>Tracheophyta</taxon>
        <taxon>Spermatophyta</taxon>
        <taxon>Magnoliopsida</taxon>
        <taxon>eudicotyledons</taxon>
        <taxon>Gunneridae</taxon>
        <taxon>Pentapetalae</taxon>
        <taxon>rosids</taxon>
        <taxon>malvids</taxon>
        <taxon>Malvales</taxon>
        <taxon>Malvaceae</taxon>
        <taxon>Grewioideae</taxon>
        <taxon>Apeibeae</taxon>
        <taxon>Corchorus</taxon>
    </lineage>
</organism>
<dbReference type="OrthoDB" id="998016at2759"/>
<proteinExistence type="predicted"/>
<evidence type="ECO:0000313" key="1">
    <source>
        <dbReference type="EMBL" id="OMP07867.1"/>
    </source>
</evidence>
<reference evidence="1 2" key="1">
    <citation type="submission" date="2013-09" db="EMBL/GenBank/DDBJ databases">
        <title>Corchorus capsularis genome sequencing.</title>
        <authorList>
            <person name="Alam M."/>
            <person name="Haque M.S."/>
            <person name="Islam M.S."/>
            <person name="Emdad E.M."/>
            <person name="Islam M.M."/>
            <person name="Ahmed B."/>
            <person name="Halim A."/>
            <person name="Hossen Q.M.M."/>
            <person name="Hossain M.Z."/>
            <person name="Ahmed R."/>
            <person name="Khan M.M."/>
            <person name="Islam R."/>
            <person name="Rashid M.M."/>
            <person name="Khan S.A."/>
            <person name="Rahman M.S."/>
            <person name="Alam M."/>
        </authorList>
    </citation>
    <scope>NUCLEOTIDE SEQUENCE [LARGE SCALE GENOMIC DNA]</scope>
    <source>
        <strain evidence="2">cv. CVL-1</strain>
        <tissue evidence="1">Whole seedling</tissue>
    </source>
</reference>
<gene>
    <name evidence="1" type="ORF">CCACVL1_01202</name>
</gene>
<name>A0A1R3KLB2_COCAP</name>
<dbReference type="PANTHER" id="PTHR11439">
    <property type="entry name" value="GAG-POL-RELATED RETROTRANSPOSON"/>
    <property type="match status" value="1"/>
</dbReference>
<dbReference type="PANTHER" id="PTHR11439:SF489">
    <property type="entry name" value="RNA-DIRECTED DNA POLYMERASE"/>
    <property type="match status" value="1"/>
</dbReference>
<dbReference type="Gramene" id="OMP07867">
    <property type="protein sequence ID" value="OMP07867"/>
    <property type="gene ID" value="CCACVL1_01202"/>
</dbReference>
<dbReference type="Proteomes" id="UP000188268">
    <property type="component" value="Unassembled WGS sequence"/>
</dbReference>
<dbReference type="OMA" id="CKSTSAY"/>
<accession>A0A1R3KLB2</accession>
<protein>
    <recommendedName>
        <fullName evidence="3">Reverse transcriptase, RNA-dependent DNA polymerase</fullName>
    </recommendedName>
</protein>
<comment type="caution">
    <text evidence="1">The sequence shown here is derived from an EMBL/GenBank/DDBJ whole genome shotgun (WGS) entry which is preliminary data.</text>
</comment>
<evidence type="ECO:0000313" key="2">
    <source>
        <dbReference type="Proteomes" id="UP000188268"/>
    </source>
</evidence>